<evidence type="ECO:0000256" key="11">
    <source>
        <dbReference type="RuleBase" id="RU003357"/>
    </source>
</evidence>
<dbReference type="InterPro" id="IPR000531">
    <property type="entry name" value="Beta-barrel_TonB"/>
</dbReference>
<keyword evidence="7 10" id="KW-0472">Membrane</keyword>
<dbReference type="InterPro" id="IPR039426">
    <property type="entry name" value="TonB-dep_rcpt-like"/>
</dbReference>
<sequence length="717" mass="80343">MKTTNIVWYILVRCYRPFLSGMKAMAIAAGILVCMSTRAHAQDSLTIKELAEIVVTATRSERALAELPVPVTIIQQKQIASMGALRLNEVLGEQTGLSIVSDHGSGIQMQGFSPEYTLILVDGEPLIGRTAGTLELNRIAVANIKQVEIMKGPSSSLYGSEALAGVINIITERPNGVNGTITSRYGTNETSDFSATLNYQKNKLGAYAFADRYSTKGYDLSPDTEGSTVSPFTNYTFQSKVTYDFTNRLKFSLSGRYFTEEQKSITDIGTTEPVLLNGSGNVDDWNVNPVVSYTFSEKLKTTFRLYGSKYSTTSIQKYQGDGAIYDETYFDQTFTRPEIQTEYFLNAKNILTLGFGRIWESVEATRYDDKMKYQTNYVYAQYEWQPMSKLNLLLGGRYDDHSAYGSQFSPKLSAQYDVNSWLAIRGSFGVGFKAPDFRQLYLNFTNATVGYTVLGSRELAAGITRLQAEGQIEEVLVDPSTFGEIKAETSRAYNAGIKLQPFKRSFLTVNVFRNDVKDLIDTKPVARKVNQQYVYSYYNVAKVYTQGIEAEATYNLSNKINFSLGYQLLIAKDKQVIDQLKAGEVYARDPQTNVTRRVRESDYGGLFNRSRHMLNAKIFYEDVETGWTASVRAMYRGRYGFADTNNNVILDDDSEYVEGYVVYNVSVGKTFLKVFKAQAGCDNLFNYTDRQYIPSLPGRLLWASIAVTLSGKGDSKK</sequence>
<keyword evidence="6 11" id="KW-0798">TonB box</keyword>
<dbReference type="AlphaFoldDB" id="A0A1T5KB70"/>
<feature type="signal peptide" evidence="12">
    <location>
        <begin position="1"/>
        <end position="41"/>
    </location>
</feature>
<dbReference type="STRING" id="688867.SAMN05660236_2003"/>
<dbReference type="Pfam" id="PF00593">
    <property type="entry name" value="TonB_dep_Rec_b-barrel"/>
    <property type="match status" value="1"/>
</dbReference>
<feature type="domain" description="TonB-dependent receptor plug" evidence="14">
    <location>
        <begin position="65"/>
        <end position="166"/>
    </location>
</feature>
<keyword evidence="9 10" id="KW-0998">Cell outer membrane</keyword>
<reference evidence="15 16" key="1">
    <citation type="submission" date="2017-02" db="EMBL/GenBank/DDBJ databases">
        <authorList>
            <person name="Peterson S.W."/>
        </authorList>
    </citation>
    <scope>NUCLEOTIDE SEQUENCE [LARGE SCALE GENOMIC DNA]</scope>
    <source>
        <strain evidence="15 16">DSM 25262</strain>
    </source>
</reference>
<dbReference type="InterPro" id="IPR037066">
    <property type="entry name" value="Plug_dom_sf"/>
</dbReference>
<evidence type="ECO:0000256" key="2">
    <source>
        <dbReference type="ARBA" id="ARBA00022448"/>
    </source>
</evidence>
<comment type="similarity">
    <text evidence="10 11">Belongs to the TonB-dependent receptor family.</text>
</comment>
<evidence type="ECO:0000256" key="4">
    <source>
        <dbReference type="ARBA" id="ARBA00022692"/>
    </source>
</evidence>
<evidence type="ECO:0000256" key="9">
    <source>
        <dbReference type="ARBA" id="ARBA00023237"/>
    </source>
</evidence>
<dbReference type="GO" id="GO:0009279">
    <property type="term" value="C:cell outer membrane"/>
    <property type="evidence" value="ECO:0007669"/>
    <property type="project" value="UniProtKB-SubCell"/>
</dbReference>
<keyword evidence="2 10" id="KW-0813">Transport</keyword>
<name>A0A1T5KB70_9BACT</name>
<keyword evidence="3 10" id="KW-1134">Transmembrane beta strand</keyword>
<dbReference type="RefSeq" id="WP_245840507.1">
    <property type="nucleotide sequence ID" value="NZ_FUZU01000001.1"/>
</dbReference>
<dbReference type="PANTHER" id="PTHR30069">
    <property type="entry name" value="TONB-DEPENDENT OUTER MEMBRANE RECEPTOR"/>
    <property type="match status" value="1"/>
</dbReference>
<dbReference type="Gene3D" id="2.40.170.20">
    <property type="entry name" value="TonB-dependent receptor, beta-barrel domain"/>
    <property type="match status" value="1"/>
</dbReference>
<keyword evidence="8 15" id="KW-0675">Receptor</keyword>
<dbReference type="Proteomes" id="UP000190961">
    <property type="component" value="Unassembled WGS sequence"/>
</dbReference>
<evidence type="ECO:0000259" key="14">
    <source>
        <dbReference type="Pfam" id="PF07715"/>
    </source>
</evidence>
<evidence type="ECO:0000256" key="5">
    <source>
        <dbReference type="ARBA" id="ARBA00022729"/>
    </source>
</evidence>
<dbReference type="Pfam" id="PF07715">
    <property type="entry name" value="Plug"/>
    <property type="match status" value="1"/>
</dbReference>
<evidence type="ECO:0000313" key="16">
    <source>
        <dbReference type="Proteomes" id="UP000190961"/>
    </source>
</evidence>
<evidence type="ECO:0000313" key="15">
    <source>
        <dbReference type="EMBL" id="SKC60931.1"/>
    </source>
</evidence>
<gene>
    <name evidence="15" type="ORF">SAMN05660236_2003</name>
</gene>
<dbReference type="GO" id="GO:0044718">
    <property type="term" value="P:siderophore transmembrane transport"/>
    <property type="evidence" value="ECO:0007669"/>
    <property type="project" value="TreeGrafter"/>
</dbReference>
<organism evidence="15 16">
    <name type="scientific">Ohtaekwangia koreensis</name>
    <dbReference type="NCBI Taxonomy" id="688867"/>
    <lineage>
        <taxon>Bacteria</taxon>
        <taxon>Pseudomonadati</taxon>
        <taxon>Bacteroidota</taxon>
        <taxon>Cytophagia</taxon>
        <taxon>Cytophagales</taxon>
        <taxon>Fulvivirgaceae</taxon>
        <taxon>Ohtaekwangia</taxon>
    </lineage>
</organism>
<evidence type="ECO:0000259" key="13">
    <source>
        <dbReference type="Pfam" id="PF00593"/>
    </source>
</evidence>
<evidence type="ECO:0000256" key="10">
    <source>
        <dbReference type="PROSITE-ProRule" id="PRU01360"/>
    </source>
</evidence>
<dbReference type="GO" id="GO:0015344">
    <property type="term" value="F:siderophore uptake transmembrane transporter activity"/>
    <property type="evidence" value="ECO:0007669"/>
    <property type="project" value="TreeGrafter"/>
</dbReference>
<dbReference type="EMBL" id="FUZU01000001">
    <property type="protein sequence ID" value="SKC60931.1"/>
    <property type="molecule type" value="Genomic_DNA"/>
</dbReference>
<comment type="subcellular location">
    <subcellularLocation>
        <location evidence="1 10">Cell outer membrane</location>
        <topology evidence="1 10">Multi-pass membrane protein</topology>
    </subcellularLocation>
</comment>
<dbReference type="PANTHER" id="PTHR30069:SF29">
    <property type="entry name" value="HEMOGLOBIN AND HEMOGLOBIN-HAPTOGLOBIN-BINDING PROTEIN 1-RELATED"/>
    <property type="match status" value="1"/>
</dbReference>
<keyword evidence="16" id="KW-1185">Reference proteome</keyword>
<evidence type="ECO:0000256" key="8">
    <source>
        <dbReference type="ARBA" id="ARBA00023170"/>
    </source>
</evidence>
<feature type="domain" description="TonB-dependent receptor-like beta-barrel" evidence="13">
    <location>
        <begin position="188"/>
        <end position="684"/>
    </location>
</feature>
<dbReference type="InterPro" id="IPR012910">
    <property type="entry name" value="Plug_dom"/>
</dbReference>
<keyword evidence="4 10" id="KW-0812">Transmembrane</keyword>
<dbReference type="Gene3D" id="2.170.130.10">
    <property type="entry name" value="TonB-dependent receptor, plug domain"/>
    <property type="match status" value="1"/>
</dbReference>
<dbReference type="CDD" id="cd01347">
    <property type="entry name" value="ligand_gated_channel"/>
    <property type="match status" value="1"/>
</dbReference>
<dbReference type="InterPro" id="IPR036942">
    <property type="entry name" value="Beta-barrel_TonB_sf"/>
</dbReference>
<evidence type="ECO:0000256" key="3">
    <source>
        <dbReference type="ARBA" id="ARBA00022452"/>
    </source>
</evidence>
<protein>
    <submittedName>
        <fullName evidence="15">Outer membrane receptor for ferrienterochelin and colicins</fullName>
    </submittedName>
</protein>
<keyword evidence="5 12" id="KW-0732">Signal</keyword>
<proteinExistence type="inferred from homology"/>
<dbReference type="SUPFAM" id="SSF56935">
    <property type="entry name" value="Porins"/>
    <property type="match status" value="1"/>
</dbReference>
<evidence type="ECO:0000256" key="1">
    <source>
        <dbReference type="ARBA" id="ARBA00004571"/>
    </source>
</evidence>
<accession>A0A1T5KB70</accession>
<feature type="chain" id="PRO_5012323754" evidence="12">
    <location>
        <begin position="42"/>
        <end position="717"/>
    </location>
</feature>
<evidence type="ECO:0000256" key="6">
    <source>
        <dbReference type="ARBA" id="ARBA00023077"/>
    </source>
</evidence>
<evidence type="ECO:0000256" key="12">
    <source>
        <dbReference type="SAM" id="SignalP"/>
    </source>
</evidence>
<evidence type="ECO:0000256" key="7">
    <source>
        <dbReference type="ARBA" id="ARBA00023136"/>
    </source>
</evidence>
<dbReference type="PROSITE" id="PS52016">
    <property type="entry name" value="TONB_DEPENDENT_REC_3"/>
    <property type="match status" value="1"/>
</dbReference>